<name>A0ABN9GZK6_9NEOB</name>
<evidence type="ECO:0000256" key="1">
    <source>
        <dbReference type="SAM" id="MobiDB-lite"/>
    </source>
</evidence>
<accession>A0ABN9GZK6</accession>
<dbReference type="Proteomes" id="UP001162483">
    <property type="component" value="Unassembled WGS sequence"/>
</dbReference>
<gene>
    <name evidence="2" type="ORF">SPARVUS_LOCUS14902937</name>
</gene>
<feature type="compositionally biased region" description="Basic and acidic residues" evidence="1">
    <location>
        <begin position="22"/>
        <end position="58"/>
    </location>
</feature>
<feature type="compositionally biased region" description="Polar residues" evidence="1">
    <location>
        <begin position="68"/>
        <end position="91"/>
    </location>
</feature>
<protein>
    <submittedName>
        <fullName evidence="2">Uncharacterized protein</fullName>
    </submittedName>
</protein>
<comment type="caution">
    <text evidence="2">The sequence shown here is derived from an EMBL/GenBank/DDBJ whole genome shotgun (WGS) entry which is preliminary data.</text>
</comment>
<evidence type="ECO:0000313" key="2">
    <source>
        <dbReference type="EMBL" id="CAI9613500.1"/>
    </source>
</evidence>
<feature type="region of interest" description="Disordered" evidence="1">
    <location>
        <begin position="21"/>
        <end position="91"/>
    </location>
</feature>
<keyword evidence="3" id="KW-1185">Reference proteome</keyword>
<reference evidence="2" key="1">
    <citation type="submission" date="2023-05" db="EMBL/GenBank/DDBJ databases">
        <authorList>
            <person name="Stuckert A."/>
        </authorList>
    </citation>
    <scope>NUCLEOTIDE SEQUENCE</scope>
</reference>
<sequence>MSKSMVRQAESVAVGAVRYKAVGREWSGHRSATEDQIHKGASRREVRQARGQSRREQQGQEQSESARITNHGNRIRNTGRPNGNTCQRKAI</sequence>
<proteinExistence type="predicted"/>
<dbReference type="EMBL" id="CATNWA010019491">
    <property type="protein sequence ID" value="CAI9613500.1"/>
    <property type="molecule type" value="Genomic_DNA"/>
</dbReference>
<evidence type="ECO:0000313" key="3">
    <source>
        <dbReference type="Proteomes" id="UP001162483"/>
    </source>
</evidence>
<organism evidence="2 3">
    <name type="scientific">Staurois parvus</name>
    <dbReference type="NCBI Taxonomy" id="386267"/>
    <lineage>
        <taxon>Eukaryota</taxon>
        <taxon>Metazoa</taxon>
        <taxon>Chordata</taxon>
        <taxon>Craniata</taxon>
        <taxon>Vertebrata</taxon>
        <taxon>Euteleostomi</taxon>
        <taxon>Amphibia</taxon>
        <taxon>Batrachia</taxon>
        <taxon>Anura</taxon>
        <taxon>Neobatrachia</taxon>
        <taxon>Ranoidea</taxon>
        <taxon>Ranidae</taxon>
        <taxon>Staurois</taxon>
    </lineage>
</organism>